<dbReference type="InterPro" id="IPR012334">
    <property type="entry name" value="Pectin_lyas_fold"/>
</dbReference>
<dbReference type="InterPro" id="IPR024535">
    <property type="entry name" value="RHGA/B-epi-like_pectate_lyase"/>
</dbReference>
<name>A0A7W8E8U6_9BACT</name>
<organism evidence="3 4">
    <name type="scientific">Granulicella mallensis</name>
    <dbReference type="NCBI Taxonomy" id="940614"/>
    <lineage>
        <taxon>Bacteria</taxon>
        <taxon>Pseudomonadati</taxon>
        <taxon>Acidobacteriota</taxon>
        <taxon>Terriglobia</taxon>
        <taxon>Terriglobales</taxon>
        <taxon>Acidobacteriaceae</taxon>
        <taxon>Granulicella</taxon>
    </lineage>
</organism>
<dbReference type="Gene3D" id="2.160.20.10">
    <property type="entry name" value="Single-stranded right-handed beta-helix, Pectin lyase-like"/>
    <property type="match status" value="1"/>
</dbReference>
<dbReference type="InterPro" id="IPR011050">
    <property type="entry name" value="Pectin_lyase_fold/virulence"/>
</dbReference>
<keyword evidence="1" id="KW-0732">Signal</keyword>
<evidence type="ECO:0000259" key="2">
    <source>
        <dbReference type="Pfam" id="PF12708"/>
    </source>
</evidence>
<gene>
    <name evidence="3" type="ORF">HDF15_001251</name>
</gene>
<dbReference type="PANTHER" id="PTHR31339">
    <property type="entry name" value="PECTIN LYASE-RELATED"/>
    <property type="match status" value="1"/>
</dbReference>
<accession>A0A7W8E8U6</accession>
<feature type="signal peptide" evidence="1">
    <location>
        <begin position="1"/>
        <end position="24"/>
    </location>
</feature>
<dbReference type="EMBL" id="JACHIO010000004">
    <property type="protein sequence ID" value="MBB5062914.1"/>
    <property type="molecule type" value="Genomic_DNA"/>
</dbReference>
<feature type="chain" id="PRO_5031346032" evidence="1">
    <location>
        <begin position="25"/>
        <end position="557"/>
    </location>
</feature>
<dbReference type="AlphaFoldDB" id="A0A7W8E8U6"/>
<dbReference type="SUPFAM" id="SSF51126">
    <property type="entry name" value="Pectin lyase-like"/>
    <property type="match status" value="1"/>
</dbReference>
<dbReference type="Pfam" id="PF12708">
    <property type="entry name" value="Pect-lyase_RHGA_epim"/>
    <property type="match status" value="1"/>
</dbReference>
<dbReference type="PANTHER" id="PTHR31339:SF9">
    <property type="entry name" value="PLASMIN AND FIBRONECTIN-BINDING PROTEIN A"/>
    <property type="match status" value="1"/>
</dbReference>
<evidence type="ECO:0000313" key="4">
    <source>
        <dbReference type="Proteomes" id="UP000584867"/>
    </source>
</evidence>
<dbReference type="InterPro" id="IPR051801">
    <property type="entry name" value="GH28_Enzymes"/>
</dbReference>
<evidence type="ECO:0000256" key="1">
    <source>
        <dbReference type="SAM" id="SignalP"/>
    </source>
</evidence>
<dbReference type="RefSeq" id="WP_184253697.1">
    <property type="nucleotide sequence ID" value="NZ_JACHIO010000004.1"/>
</dbReference>
<proteinExistence type="predicted"/>
<reference evidence="3 4" key="1">
    <citation type="submission" date="2020-08" db="EMBL/GenBank/DDBJ databases">
        <title>Genomic Encyclopedia of Type Strains, Phase IV (KMG-V): Genome sequencing to study the core and pangenomes of soil and plant-associated prokaryotes.</title>
        <authorList>
            <person name="Whitman W."/>
        </authorList>
    </citation>
    <scope>NUCLEOTIDE SEQUENCE [LARGE SCALE GENOMIC DNA]</scope>
    <source>
        <strain evidence="3 4">X5P3</strain>
    </source>
</reference>
<sequence length="557" mass="60363">MDRRDLLKLSPLALASTIGHIALAESPAPAAAEAVFNVRTYGATGDGKTVDTPAINKAIEAVAAAGGGTLLFPAGTYMCFTIHLRSRVDLYLSRGCTILAADSPKPGETTGYNGGTYDAAEPNKPWEEFQDYGHNHWRNSLFYGENLDNFSILGPGLIHGSGLSCGTRSRQAQLDQNSPRGRGLLFDAEQAGVGNKAIALKNCHNVLLRDFSVLKGGHFALLATGVDNLTLDNLLIDTDRDGFDIDCCRNVRVTNCTVNSPWDDAICPKSSYALGYARSTDNVTIANCFVSGTYELGSVVAGTWKKFAAEMKVSRNGRIKCGTESNGGFRNITISNCVCEGSKGLSLETSDGALLEDIAISNITLRDTVDAPLFLRLNRRNRGPKDTMRPGTLRRVAISNIVSHNSLASTASIFSGIPENLIEDVKLSNCFFGHKGLPTDALTGWGDTSKPMPDWHNLQVPEIEDAYPELLRFGPTPSNGFFIRHLKNLEMSHVEVAPQNPDPRPAFWLEDVHRADFFAVTAPGAANFNLRKVTDLRILWSRAAKDTTLANVESQTL</sequence>
<comment type="caution">
    <text evidence="3">The sequence shown here is derived from an EMBL/GenBank/DDBJ whole genome shotgun (WGS) entry which is preliminary data.</text>
</comment>
<dbReference type="Proteomes" id="UP000584867">
    <property type="component" value="Unassembled WGS sequence"/>
</dbReference>
<protein>
    <submittedName>
        <fullName evidence="3">Polygalacturonase</fullName>
    </submittedName>
</protein>
<feature type="domain" description="Rhamnogalacturonase A/B/Epimerase-like pectate lyase" evidence="2">
    <location>
        <begin position="36"/>
        <end position="79"/>
    </location>
</feature>
<evidence type="ECO:0000313" key="3">
    <source>
        <dbReference type="EMBL" id="MBB5062914.1"/>
    </source>
</evidence>